<evidence type="ECO:0000256" key="1">
    <source>
        <dbReference type="ARBA" id="ARBA00001595"/>
    </source>
</evidence>
<dbReference type="FunFam" id="3.20.20.80:FF:000055">
    <property type="entry name" value="Trehalose synthase"/>
    <property type="match status" value="1"/>
</dbReference>
<dbReference type="InterPro" id="IPR006047">
    <property type="entry name" value="GH13_cat_dom"/>
</dbReference>
<dbReference type="InterPro" id="IPR011009">
    <property type="entry name" value="Kinase-like_dom_sf"/>
</dbReference>
<dbReference type="SUPFAM" id="SSF56112">
    <property type="entry name" value="Protein kinase-like (PK-like)"/>
    <property type="match status" value="1"/>
</dbReference>
<evidence type="ECO:0000256" key="6">
    <source>
        <dbReference type="ARBA" id="ARBA00023235"/>
    </source>
</evidence>
<dbReference type="PANTHER" id="PTHR10357:SF219">
    <property type="entry name" value="MALTOSE ALPHA-D-GLUCOSYLTRANSFERASE"/>
    <property type="match status" value="1"/>
</dbReference>
<dbReference type="Gene3D" id="3.90.400.10">
    <property type="entry name" value="Oligo-1,6-glucosidase, Domain 2"/>
    <property type="match status" value="1"/>
</dbReference>
<feature type="domain" description="Glycosyl hydrolase family 13 catalytic" evidence="8">
    <location>
        <begin position="14"/>
        <end position="452"/>
    </location>
</feature>
<evidence type="ECO:0000256" key="4">
    <source>
        <dbReference type="ARBA" id="ARBA00022723"/>
    </source>
</evidence>
<dbReference type="SUPFAM" id="SSF51445">
    <property type="entry name" value="(Trans)glycosidases"/>
    <property type="match status" value="1"/>
</dbReference>
<dbReference type="GO" id="GO:0046872">
    <property type="term" value="F:metal ion binding"/>
    <property type="evidence" value="ECO:0007669"/>
    <property type="project" value="UniProtKB-KW"/>
</dbReference>
<keyword evidence="4" id="KW-0479">Metal-binding</keyword>
<accession>U3GW36</accession>
<dbReference type="InterPro" id="IPR045857">
    <property type="entry name" value="O16G_dom_2"/>
</dbReference>
<dbReference type="CDD" id="cd11334">
    <property type="entry name" value="AmyAc_TreS"/>
    <property type="match status" value="1"/>
</dbReference>
<keyword evidence="6" id="KW-0413">Isomerase</keyword>
<evidence type="ECO:0000313" key="9">
    <source>
        <dbReference type="EMBL" id="AGU15564.1"/>
    </source>
</evidence>
<comment type="catalytic activity">
    <reaction evidence="1">
        <text>D-maltose = alpha,alpha-trehalose</text>
        <dbReference type="Rhea" id="RHEA:15145"/>
        <dbReference type="ChEBI" id="CHEBI:16551"/>
        <dbReference type="ChEBI" id="CHEBI:17306"/>
        <dbReference type="EC" id="5.4.99.16"/>
    </reaction>
</comment>
<dbReference type="KEGG" id="caz:CARG_07220"/>
<reference evidence="9 10" key="1">
    <citation type="journal article" date="2013" name="Genome Announc.">
        <title>Whole-Genome Sequence of the Clinical Strain Corynebacterium argentoratense DSM 44202, Isolated from a Human Throat Specimen.</title>
        <authorList>
            <person name="Bomholt C."/>
            <person name="Glaub A."/>
            <person name="Gravermann K."/>
            <person name="Albersmeier A."/>
            <person name="Brinkrolf K."/>
            <person name="Ruckert C."/>
            <person name="Tauch A."/>
        </authorList>
    </citation>
    <scope>NUCLEOTIDE SEQUENCE [LARGE SCALE GENOMIC DNA]</scope>
    <source>
        <strain evidence="9">DSM 44202</strain>
    </source>
</reference>
<organism evidence="9 10">
    <name type="scientific">Corynebacterium argentoratense DSM 44202</name>
    <dbReference type="NCBI Taxonomy" id="1348662"/>
    <lineage>
        <taxon>Bacteria</taxon>
        <taxon>Bacillati</taxon>
        <taxon>Actinomycetota</taxon>
        <taxon>Actinomycetes</taxon>
        <taxon>Mycobacteriales</taxon>
        <taxon>Corynebacteriaceae</taxon>
        <taxon>Corynebacterium</taxon>
    </lineage>
</organism>
<dbReference type="PATRIC" id="fig|1348662.3.peg.1419"/>
<dbReference type="HOGENOM" id="CLU_319517_0_0_11"/>
<dbReference type="AlphaFoldDB" id="U3GW36"/>
<keyword evidence="10" id="KW-1185">Reference proteome</keyword>
<protein>
    <recommendedName>
        <fullName evidence="3">maltose alpha-D-glucosyltransferase</fullName>
        <ecNumber evidence="3">5.4.99.16</ecNumber>
    </recommendedName>
    <alternativeName>
        <fullName evidence="7">Maltose alpha-D-glucosyltransferase</fullName>
    </alternativeName>
</protein>
<dbReference type="SMART" id="SM00642">
    <property type="entry name" value="Aamy"/>
    <property type="match status" value="1"/>
</dbReference>
<proteinExistence type="inferred from homology"/>
<name>U3GW36_9CORY</name>
<evidence type="ECO:0000256" key="2">
    <source>
        <dbReference type="ARBA" id="ARBA00005496"/>
    </source>
</evidence>
<keyword evidence="5" id="KW-0106">Calcium</keyword>
<evidence type="ECO:0000259" key="8">
    <source>
        <dbReference type="SMART" id="SM00642"/>
    </source>
</evidence>
<sequence length="909" mass="99561">MSAANWCENAVFYEVLVRTFQDSNGDGVGDFEGLESRLDYLQWLGVDCLWLPPFFASPLDDGGYDVADFLSTHPDFGSVEQLSHLLDAAHARGMRVIADLPLNHTSIAHQWWREELEALRAIDAGTLDAADFTPCYVWSTTGEEYADARVIFEDTETSNWTFEPSVGRFYWHRFFSHQPDLNYDNPAVQEDMLDVLRFWLSKGLDGFRLDAVPYLYERHGTNGENLPETHDYLARVRAMVDEEFPGCVLIAEANQWPRDVVDYFGSDEAPECHMCFHFPLMPRIFLSFARGEASSIDRILADTPQLPAGAVWGTFLRNHDELTLEMVDDVERADLYARYAPEPRMRANVGIRRRLLPLLGSAEAVECAVAMLLSMPGAPFLYYGDEIGMADDIWLVDRDGVRTPMQWDGSTNAGFSPQSSYPPVLSTVPNVQAALADPTSLLYAHRRLIAQRKAVFDASDDWRVVASTKVFAFERAGVLCAFNVTAEPQSVTVAGIEVYLPGYGYAWVPLVDRVLPHLVGQRFYGGSADSSAVRIVRAEPWQFGGVWLTVESAGALYRTLVDATGRDLLAQYAAEGDDAAGAGVGVDVVGYVRALLAERGHTLVGDVQAQRVGGEQSNTSFVVGSWVVKFQRRLAEGVNPEVLVAEALADCPHAAHVVAHDEGACVATVVPLVDGARDGWELALERGLVGDDSGEGIDVAGLGVAIARVHTALDEGHVQRRENLLDSLRERMIRTGTQAGLGDALSSGLIEVLSNTGAGSDQVPVQHVHGDLHLGQVLWDSSRWVLIDFEGEPAATPAERAAEHSPMKDLAGMIRSFDYATQVRARENAASSSTAADAGASAGAGVVEQATQALLDGYRQAGGTVDEALLQAYLLDKVLYEYDYELHYRPDFRYIPARALRALGIATPE</sequence>
<dbReference type="Gene3D" id="3.20.20.80">
    <property type="entry name" value="Glycosidases"/>
    <property type="match status" value="1"/>
</dbReference>
<gene>
    <name evidence="9" type="ORF">CARG_07220</name>
</gene>
<dbReference type="EMBL" id="CP006365">
    <property type="protein sequence ID" value="AGU15564.1"/>
    <property type="molecule type" value="Genomic_DNA"/>
</dbReference>
<dbReference type="PANTHER" id="PTHR10357">
    <property type="entry name" value="ALPHA-AMYLASE FAMILY MEMBER"/>
    <property type="match status" value="1"/>
</dbReference>
<dbReference type="EC" id="5.4.99.16" evidence="3"/>
<evidence type="ECO:0000256" key="3">
    <source>
        <dbReference type="ARBA" id="ARBA00012619"/>
    </source>
</evidence>
<dbReference type="Pfam" id="PF00128">
    <property type="entry name" value="Alpha-amylase"/>
    <property type="match status" value="2"/>
</dbReference>
<dbReference type="GO" id="GO:0047471">
    <property type="term" value="F:maltose alpha-D-glucosyltransferase activity"/>
    <property type="evidence" value="ECO:0007669"/>
    <property type="project" value="UniProtKB-EC"/>
</dbReference>
<evidence type="ECO:0000256" key="7">
    <source>
        <dbReference type="ARBA" id="ARBA00031378"/>
    </source>
</evidence>
<dbReference type="eggNOG" id="COG0366">
    <property type="taxonomic scope" value="Bacteria"/>
</dbReference>
<dbReference type="Proteomes" id="UP000016943">
    <property type="component" value="Chromosome"/>
</dbReference>
<dbReference type="GO" id="GO:0005975">
    <property type="term" value="P:carbohydrate metabolic process"/>
    <property type="evidence" value="ECO:0007669"/>
    <property type="project" value="InterPro"/>
</dbReference>
<dbReference type="InterPro" id="IPR017853">
    <property type="entry name" value="GH"/>
</dbReference>
<evidence type="ECO:0000313" key="10">
    <source>
        <dbReference type="Proteomes" id="UP000016943"/>
    </source>
</evidence>
<dbReference type="Gene3D" id="3.90.1200.10">
    <property type="match status" value="1"/>
</dbReference>
<evidence type="ECO:0000256" key="5">
    <source>
        <dbReference type="ARBA" id="ARBA00022837"/>
    </source>
</evidence>
<dbReference type="STRING" id="1348662.CARG_07220"/>
<comment type="similarity">
    <text evidence="2">Belongs to the glycosyl hydrolase 13 family. TreS subfamily.</text>
</comment>